<keyword evidence="4 11" id="KW-0812">Transmembrane</keyword>
<evidence type="ECO:0000313" key="14">
    <source>
        <dbReference type="EMBL" id="RUS90071.1"/>
    </source>
</evidence>
<dbReference type="PANTHER" id="PTHR11690:SF300">
    <property type="entry name" value="PICKPOCKET PROTEIN 19"/>
    <property type="match status" value="1"/>
</dbReference>
<evidence type="ECO:0000256" key="8">
    <source>
        <dbReference type="ARBA" id="ARBA00023136"/>
    </source>
</evidence>
<keyword evidence="6" id="KW-0915">Sodium</keyword>
<keyword evidence="8 13" id="KW-0472">Membrane</keyword>
<gene>
    <name evidence="14" type="ORF">EGW08_002184</name>
</gene>
<feature type="compositionally biased region" description="Polar residues" evidence="12">
    <location>
        <begin position="198"/>
        <end position="212"/>
    </location>
</feature>
<reference evidence="14 15" key="1">
    <citation type="submission" date="2019-01" db="EMBL/GenBank/DDBJ databases">
        <title>A draft genome assembly of the solar-powered sea slug Elysia chlorotica.</title>
        <authorList>
            <person name="Cai H."/>
            <person name="Li Q."/>
            <person name="Fang X."/>
            <person name="Li J."/>
            <person name="Curtis N.E."/>
            <person name="Altenburger A."/>
            <person name="Shibata T."/>
            <person name="Feng M."/>
            <person name="Maeda T."/>
            <person name="Schwartz J.A."/>
            <person name="Shigenobu S."/>
            <person name="Lundholm N."/>
            <person name="Nishiyama T."/>
            <person name="Yang H."/>
            <person name="Hasebe M."/>
            <person name="Li S."/>
            <person name="Pierce S.K."/>
            <person name="Wang J."/>
        </authorList>
    </citation>
    <scope>NUCLEOTIDE SEQUENCE [LARGE SCALE GENOMIC DNA]</scope>
    <source>
        <strain evidence="14">EC2010</strain>
        <tissue evidence="14">Whole organism of an adult</tissue>
    </source>
</reference>
<evidence type="ECO:0000256" key="5">
    <source>
        <dbReference type="ARBA" id="ARBA00022989"/>
    </source>
</evidence>
<protein>
    <submittedName>
        <fullName evidence="14">Uncharacterized protein</fullName>
    </submittedName>
</protein>
<feature type="region of interest" description="Disordered" evidence="12">
    <location>
        <begin position="178"/>
        <end position="212"/>
    </location>
</feature>
<keyword evidence="5 13" id="KW-1133">Transmembrane helix</keyword>
<evidence type="ECO:0000256" key="7">
    <source>
        <dbReference type="ARBA" id="ARBA00023065"/>
    </source>
</evidence>
<feature type="compositionally biased region" description="Polar residues" evidence="12">
    <location>
        <begin position="233"/>
        <end position="260"/>
    </location>
</feature>
<dbReference type="PRINTS" id="PR01078">
    <property type="entry name" value="AMINACHANNEL"/>
</dbReference>
<feature type="region of interest" description="Disordered" evidence="12">
    <location>
        <begin position="233"/>
        <end position="304"/>
    </location>
</feature>
<dbReference type="Gene3D" id="1.10.287.770">
    <property type="entry name" value="YojJ-like"/>
    <property type="match status" value="1"/>
</dbReference>
<proteinExistence type="inferred from homology"/>
<evidence type="ECO:0000256" key="13">
    <source>
        <dbReference type="SAM" id="Phobius"/>
    </source>
</evidence>
<feature type="transmembrane region" description="Helical" evidence="13">
    <location>
        <begin position="12"/>
        <end position="35"/>
    </location>
</feature>
<keyword evidence="15" id="KW-1185">Reference proteome</keyword>
<evidence type="ECO:0000256" key="9">
    <source>
        <dbReference type="ARBA" id="ARBA00023201"/>
    </source>
</evidence>
<dbReference type="PANTHER" id="PTHR11690">
    <property type="entry name" value="AMILORIDE-SENSITIVE SODIUM CHANNEL-RELATED"/>
    <property type="match status" value="1"/>
</dbReference>
<evidence type="ECO:0000256" key="10">
    <source>
        <dbReference type="ARBA" id="ARBA00023303"/>
    </source>
</evidence>
<dbReference type="EMBL" id="RQTK01000041">
    <property type="protein sequence ID" value="RUS90071.1"/>
    <property type="molecule type" value="Genomic_DNA"/>
</dbReference>
<dbReference type="GO" id="GO:0005886">
    <property type="term" value="C:plasma membrane"/>
    <property type="evidence" value="ECO:0007669"/>
    <property type="project" value="TreeGrafter"/>
</dbReference>
<comment type="similarity">
    <text evidence="11">Belongs to the amiloride-sensitive sodium channel (TC 1.A.6) family.</text>
</comment>
<evidence type="ECO:0000256" key="2">
    <source>
        <dbReference type="ARBA" id="ARBA00022448"/>
    </source>
</evidence>
<evidence type="ECO:0000256" key="1">
    <source>
        <dbReference type="ARBA" id="ARBA00004141"/>
    </source>
</evidence>
<evidence type="ECO:0000256" key="11">
    <source>
        <dbReference type="RuleBase" id="RU000679"/>
    </source>
</evidence>
<dbReference type="GO" id="GO:0015280">
    <property type="term" value="F:ligand-gated sodium channel activity"/>
    <property type="evidence" value="ECO:0007669"/>
    <property type="project" value="TreeGrafter"/>
</dbReference>
<keyword evidence="3 11" id="KW-0894">Sodium channel</keyword>
<keyword evidence="2 11" id="KW-0813">Transport</keyword>
<dbReference type="InterPro" id="IPR001873">
    <property type="entry name" value="ENaC"/>
</dbReference>
<evidence type="ECO:0000256" key="4">
    <source>
        <dbReference type="ARBA" id="ARBA00022692"/>
    </source>
</evidence>
<accession>A0A433U8C3</accession>
<dbReference type="OrthoDB" id="6149986at2759"/>
<name>A0A433U8C3_ELYCH</name>
<evidence type="ECO:0000256" key="12">
    <source>
        <dbReference type="SAM" id="MobiDB-lite"/>
    </source>
</evidence>
<comment type="subcellular location">
    <subcellularLocation>
        <location evidence="1">Membrane</location>
        <topology evidence="1">Multi-pass membrane protein</topology>
    </subcellularLocation>
</comment>
<sequence>MPYVPPPPPSFRLAWICFILLMAGTLGWALVSVFLRYQEHPFVSVWGFQRESSLQAPGLVICLPARYNKDKLKYARPAYRLLSETEFRNVPMFGRASSELDGYEQFFDAWRKELETITVKKARKEIGFTKAETFWYSRMYVGYQHYDLSHVLQPVFVVDKSCWVVNWSLLDTTKNPEFVSDNSSDHKDSGNVGEENISVKSDSLNDTSSINPMGNQTFEILKNFTAADKEQFNNGESFNNQTSESVTSQQFLSTPSTSQKALEFSEPHAVPTASRDTAQGEEAVGDGQEKAGGEAQEEISQLAPGSGSKILRLSPRDSITFVINLQQYSWLGNIYQAGAELYVYDLANGFWTEHPILLRPGTTSNLFYKTTKYKFLPLPYKSFGGIGAQESQTSGANSGCVDTTSDSFVTKMVSVPRSLYSSDLCILEMSMNRSTIECGCSVDAFYNNLHGTPMCSILKFKECFSKKVDEEFVRQEALLAGGEGAEIPCPQACRMTRYESSMTSASYPTTDQLHYLANMTGFSEDRLKENLLSVTIKPQGPLSVTVEHVPELTLLNILGSVGGWMGLCLGASFLSLTELFEAFALSVWILCTKVVSRLRS</sequence>
<evidence type="ECO:0000313" key="15">
    <source>
        <dbReference type="Proteomes" id="UP000271974"/>
    </source>
</evidence>
<keyword evidence="10 11" id="KW-0407">Ion channel</keyword>
<keyword evidence="9 11" id="KW-0739">Sodium transport</keyword>
<evidence type="ECO:0000256" key="6">
    <source>
        <dbReference type="ARBA" id="ARBA00023053"/>
    </source>
</evidence>
<comment type="caution">
    <text evidence="14">The sequence shown here is derived from an EMBL/GenBank/DDBJ whole genome shotgun (WGS) entry which is preliminary data.</text>
</comment>
<dbReference type="STRING" id="188477.A0A433U8C3"/>
<evidence type="ECO:0000256" key="3">
    <source>
        <dbReference type="ARBA" id="ARBA00022461"/>
    </source>
</evidence>
<organism evidence="14 15">
    <name type="scientific">Elysia chlorotica</name>
    <name type="common">Eastern emerald elysia</name>
    <name type="synonym">Sea slug</name>
    <dbReference type="NCBI Taxonomy" id="188477"/>
    <lineage>
        <taxon>Eukaryota</taxon>
        <taxon>Metazoa</taxon>
        <taxon>Spiralia</taxon>
        <taxon>Lophotrochozoa</taxon>
        <taxon>Mollusca</taxon>
        <taxon>Gastropoda</taxon>
        <taxon>Heterobranchia</taxon>
        <taxon>Euthyneura</taxon>
        <taxon>Panpulmonata</taxon>
        <taxon>Sacoglossa</taxon>
        <taxon>Placobranchoidea</taxon>
        <taxon>Plakobranchidae</taxon>
        <taxon>Elysia</taxon>
    </lineage>
</organism>
<dbReference type="Proteomes" id="UP000271974">
    <property type="component" value="Unassembled WGS sequence"/>
</dbReference>
<keyword evidence="7 11" id="KW-0406">Ion transport</keyword>
<dbReference type="Pfam" id="PF00858">
    <property type="entry name" value="ASC"/>
    <property type="match status" value="1"/>
</dbReference>
<dbReference type="AlphaFoldDB" id="A0A433U8C3"/>